<feature type="domain" description="PurM-like N-terminal" evidence="6">
    <location>
        <begin position="110"/>
        <end position="222"/>
    </location>
</feature>
<evidence type="ECO:0000256" key="4">
    <source>
        <dbReference type="ARBA" id="ARBA00022741"/>
    </source>
</evidence>
<evidence type="ECO:0000259" key="6">
    <source>
        <dbReference type="Pfam" id="PF00586"/>
    </source>
</evidence>
<evidence type="ECO:0000313" key="9">
    <source>
        <dbReference type="Proteomes" id="UP001061958"/>
    </source>
</evidence>
<keyword evidence="3" id="KW-0436">Ligase</keyword>
<dbReference type="GO" id="GO:0005829">
    <property type="term" value="C:cytosol"/>
    <property type="evidence" value="ECO:0007669"/>
    <property type="project" value="TreeGrafter"/>
</dbReference>
<dbReference type="PANTHER" id="PTHR10520">
    <property type="entry name" value="TRIFUNCTIONAL PURINE BIOSYNTHETIC PROTEIN ADENOSINE-3-RELATED"/>
    <property type="match status" value="1"/>
</dbReference>
<keyword evidence="9" id="KW-1185">Reference proteome</keyword>
<dbReference type="Pfam" id="PF02769">
    <property type="entry name" value="AIRS_C"/>
    <property type="match status" value="1"/>
</dbReference>
<dbReference type="PANTHER" id="PTHR10520:SF12">
    <property type="entry name" value="TRIFUNCTIONAL PURINE BIOSYNTHETIC PROTEIN ADENOSINE-3"/>
    <property type="match status" value="1"/>
</dbReference>
<dbReference type="GO" id="GO:0004641">
    <property type="term" value="F:phosphoribosylformylglycinamidine cyclo-ligase activity"/>
    <property type="evidence" value="ECO:0007669"/>
    <property type="project" value="UniProtKB-EC"/>
</dbReference>
<dbReference type="Proteomes" id="UP001061958">
    <property type="component" value="Unassembled WGS sequence"/>
</dbReference>
<comment type="pathway">
    <text evidence="1">Purine metabolism; IMP biosynthesis via de novo pathway; 5-amino-1-(5-phospho-D-ribosyl)imidazole from N(2)-formyl-N(1)-(5-phospho-D-ribosyl)glycinamide: step 2/2.</text>
</comment>
<dbReference type="CDD" id="cd02196">
    <property type="entry name" value="PurM"/>
    <property type="match status" value="1"/>
</dbReference>
<dbReference type="NCBIfam" id="TIGR00878">
    <property type="entry name" value="purM"/>
    <property type="match status" value="1"/>
</dbReference>
<evidence type="ECO:0000256" key="2">
    <source>
        <dbReference type="ARBA" id="ARBA00013047"/>
    </source>
</evidence>
<dbReference type="EC" id="6.3.3.1" evidence="2"/>
<dbReference type="GO" id="GO:0005524">
    <property type="term" value="F:ATP binding"/>
    <property type="evidence" value="ECO:0007669"/>
    <property type="project" value="UniProtKB-KW"/>
</dbReference>
<dbReference type="GO" id="GO:0046084">
    <property type="term" value="P:adenine biosynthetic process"/>
    <property type="evidence" value="ECO:0007669"/>
    <property type="project" value="TreeGrafter"/>
</dbReference>
<protein>
    <recommendedName>
        <fullName evidence="2">phosphoribosylformylglycinamidine cyclo-ligase</fullName>
        <ecNumber evidence="2">6.3.3.1</ecNumber>
    </recommendedName>
</protein>
<name>A0A9C7UQI9_9RHOD</name>
<evidence type="ECO:0000256" key="3">
    <source>
        <dbReference type="ARBA" id="ARBA00022598"/>
    </source>
</evidence>
<dbReference type="InterPro" id="IPR010918">
    <property type="entry name" value="PurM-like_C_dom"/>
</dbReference>
<dbReference type="Gene3D" id="3.30.1330.10">
    <property type="entry name" value="PurM-like, N-terminal domain"/>
    <property type="match status" value="1"/>
</dbReference>
<dbReference type="Gene3D" id="3.90.650.10">
    <property type="entry name" value="PurM-like C-terminal domain"/>
    <property type="match status" value="1"/>
</dbReference>
<dbReference type="Pfam" id="PF00586">
    <property type="entry name" value="AIRS"/>
    <property type="match status" value="1"/>
</dbReference>
<reference evidence="8" key="1">
    <citation type="journal article" date="2022" name="Proc. Natl. Acad. Sci. U.S.A.">
        <title>Life cycle and functional genomics of the unicellular red alga Galdieria for elucidating algal and plant evolution and industrial use.</title>
        <authorList>
            <person name="Hirooka S."/>
            <person name="Itabashi T."/>
            <person name="Ichinose T.M."/>
            <person name="Onuma R."/>
            <person name="Fujiwara T."/>
            <person name="Yamashita S."/>
            <person name="Jong L.W."/>
            <person name="Tomita R."/>
            <person name="Iwane A.H."/>
            <person name="Miyagishima S.Y."/>
        </authorList>
    </citation>
    <scope>NUCLEOTIDE SEQUENCE</scope>
    <source>
        <strain evidence="8">NBRC 102759</strain>
    </source>
</reference>
<dbReference type="SUPFAM" id="SSF55326">
    <property type="entry name" value="PurM N-terminal domain-like"/>
    <property type="match status" value="1"/>
</dbReference>
<dbReference type="InterPro" id="IPR016188">
    <property type="entry name" value="PurM-like_N"/>
</dbReference>
<dbReference type="HAMAP" id="MF_00741">
    <property type="entry name" value="AIRS"/>
    <property type="match status" value="1"/>
</dbReference>
<dbReference type="GO" id="GO:0006189">
    <property type="term" value="P:'de novo' IMP biosynthetic process"/>
    <property type="evidence" value="ECO:0007669"/>
    <property type="project" value="InterPro"/>
</dbReference>
<dbReference type="SUPFAM" id="SSF56042">
    <property type="entry name" value="PurM C-terminal domain-like"/>
    <property type="match status" value="1"/>
</dbReference>
<evidence type="ECO:0000259" key="7">
    <source>
        <dbReference type="Pfam" id="PF02769"/>
    </source>
</evidence>
<evidence type="ECO:0000256" key="5">
    <source>
        <dbReference type="ARBA" id="ARBA00022840"/>
    </source>
</evidence>
<feature type="domain" description="PurM-like C-terminal" evidence="7">
    <location>
        <begin position="235"/>
        <end position="424"/>
    </location>
</feature>
<organism evidence="8 9">
    <name type="scientific">Galdieria partita</name>
    <dbReference type="NCBI Taxonomy" id="83374"/>
    <lineage>
        <taxon>Eukaryota</taxon>
        <taxon>Rhodophyta</taxon>
        <taxon>Bangiophyceae</taxon>
        <taxon>Galdieriales</taxon>
        <taxon>Galdieriaceae</taxon>
        <taxon>Galdieria</taxon>
    </lineage>
</organism>
<dbReference type="GO" id="GO:0004637">
    <property type="term" value="F:phosphoribosylamine-glycine ligase activity"/>
    <property type="evidence" value="ECO:0007669"/>
    <property type="project" value="TreeGrafter"/>
</dbReference>
<dbReference type="AlphaFoldDB" id="A0A9C7UQI9"/>
<accession>A0A9C7UQI9</accession>
<dbReference type="InterPro" id="IPR004733">
    <property type="entry name" value="PurM_cligase"/>
</dbReference>
<proteinExistence type="inferred from homology"/>
<dbReference type="EMBL" id="BQMJ01000026">
    <property type="protein sequence ID" value="GJQ11726.1"/>
    <property type="molecule type" value="Genomic_DNA"/>
</dbReference>
<evidence type="ECO:0000313" key="8">
    <source>
        <dbReference type="EMBL" id="GJQ11726.1"/>
    </source>
</evidence>
<reference evidence="8" key="2">
    <citation type="submission" date="2022-01" db="EMBL/GenBank/DDBJ databases">
        <authorList>
            <person name="Hirooka S."/>
            <person name="Miyagishima S.Y."/>
        </authorList>
    </citation>
    <scope>NUCLEOTIDE SEQUENCE</scope>
    <source>
        <strain evidence="8">NBRC 102759</strain>
    </source>
</reference>
<evidence type="ECO:0000256" key="1">
    <source>
        <dbReference type="ARBA" id="ARBA00004686"/>
    </source>
</evidence>
<sequence>MGCIGFQYGSFALQHKSTKLSVQKQNIISINWRNKGRQQSFYGVRDLVQCSFSTEPPSSSWTYARSGVDIDLESSSVGALISNFKSATDGKDPRQDRKYGRLTSKSGQFAGLIEFGDKLLALTTDGVGSKLSIAAELDYYNTVAIDCVAMNVNDLLCVGAEPIAFVDYIAVPKASPETWASLGTSLAVACLKGRVSLCGGETATLPDLVKELDMSGTALGWVPKDLQITGDDCSPGDLILGFPSIGFHSNGYSLVRSILRDKKIKLGEHIDMNVAIDEFSHIERFETSKDEKPTVGEVLLNPTQIYVEPLVELFESCQQTQRPCGFSSIHGAVHITGGGLTNFLRLQPGKIGFEIIDPLPILPEFQWLQQLGTVSNHEMYRTFNMGMGFALIVEPQAASRIQEWLLQHDCISKIVGLVTSSGKMIHRDANVSYERY</sequence>
<comment type="caution">
    <text evidence="8">The sequence shown here is derived from an EMBL/GenBank/DDBJ whole genome shotgun (WGS) entry which is preliminary data.</text>
</comment>
<keyword evidence="5" id="KW-0067">ATP-binding</keyword>
<keyword evidence="4" id="KW-0547">Nucleotide-binding</keyword>
<dbReference type="InterPro" id="IPR036676">
    <property type="entry name" value="PurM-like_C_sf"/>
</dbReference>
<gene>
    <name evidence="8" type="ORF">GpartN1_g3517.t1</name>
</gene>
<dbReference type="InterPro" id="IPR036921">
    <property type="entry name" value="PurM-like_N_sf"/>
</dbReference>
<dbReference type="OrthoDB" id="2018833at2759"/>